<feature type="transmembrane region" description="Helical" evidence="1">
    <location>
        <begin position="69"/>
        <end position="89"/>
    </location>
</feature>
<reference evidence="2 3" key="1">
    <citation type="submission" date="2023-05" db="EMBL/GenBank/DDBJ databases">
        <title>B98-5 Cell Line De Novo Hybrid Assembly: An Optical Mapping Approach.</title>
        <authorList>
            <person name="Kananen K."/>
            <person name="Auerbach J.A."/>
            <person name="Kautto E."/>
            <person name="Blachly J.S."/>
        </authorList>
    </citation>
    <scope>NUCLEOTIDE SEQUENCE [LARGE SCALE GENOMIC DNA]</scope>
    <source>
        <strain evidence="2">B95-8</strain>
        <tissue evidence="2">Cell line</tissue>
    </source>
</reference>
<keyword evidence="1" id="KW-0812">Transmembrane</keyword>
<comment type="caution">
    <text evidence="2">The sequence shown here is derived from an EMBL/GenBank/DDBJ whole genome shotgun (WGS) entry which is preliminary data.</text>
</comment>
<keyword evidence="3" id="KW-1185">Reference proteome</keyword>
<sequence length="246" mass="25813">MGGYPQGLPSQGAIDGEVWDLLPGDTPVPHPVPISSTAAITIISVTVTMELSTITAISAATSVATPTAFAIITIIASFVTATITTTVYLSQTHKPLTGLPPPPLPLQCLPGVTVCFLTAVLTSTSITTTTFIQTAITLTVHSPMCTKEGIYYRLHPEWSVSSSQGTRNRDAHPQLRGGRLSRACLGAARELMVFLEAPIDASACGSEARALKKIAPNCCKACHCHLPATASLPFSKSPGSNLELYQ</sequence>
<organism evidence="2 3">
    <name type="scientific">Saguinus oedipus</name>
    <name type="common">Cotton-top tamarin</name>
    <name type="synonym">Oedipomidas oedipus</name>
    <dbReference type="NCBI Taxonomy" id="9490"/>
    <lineage>
        <taxon>Eukaryota</taxon>
        <taxon>Metazoa</taxon>
        <taxon>Chordata</taxon>
        <taxon>Craniata</taxon>
        <taxon>Vertebrata</taxon>
        <taxon>Euteleostomi</taxon>
        <taxon>Mammalia</taxon>
        <taxon>Eutheria</taxon>
        <taxon>Euarchontoglires</taxon>
        <taxon>Primates</taxon>
        <taxon>Haplorrhini</taxon>
        <taxon>Platyrrhini</taxon>
        <taxon>Cebidae</taxon>
        <taxon>Callitrichinae</taxon>
        <taxon>Saguinus</taxon>
    </lineage>
</organism>
<dbReference type="Proteomes" id="UP001266305">
    <property type="component" value="Unassembled WGS sequence"/>
</dbReference>
<gene>
    <name evidence="2" type="ORF">P7K49_030618</name>
</gene>
<proteinExistence type="predicted"/>
<keyword evidence="1" id="KW-1133">Transmembrane helix</keyword>
<evidence type="ECO:0000313" key="3">
    <source>
        <dbReference type="Proteomes" id="UP001266305"/>
    </source>
</evidence>
<protein>
    <submittedName>
        <fullName evidence="2">Uncharacterized protein</fullName>
    </submittedName>
</protein>
<feature type="transmembrane region" description="Helical" evidence="1">
    <location>
        <begin position="34"/>
        <end position="57"/>
    </location>
</feature>
<evidence type="ECO:0000313" key="2">
    <source>
        <dbReference type="EMBL" id="KAK2091334.1"/>
    </source>
</evidence>
<evidence type="ECO:0000256" key="1">
    <source>
        <dbReference type="SAM" id="Phobius"/>
    </source>
</evidence>
<accession>A0ABQ9U2Q3</accession>
<keyword evidence="1" id="KW-0472">Membrane</keyword>
<dbReference type="EMBL" id="JASSZA010000016">
    <property type="protein sequence ID" value="KAK2091334.1"/>
    <property type="molecule type" value="Genomic_DNA"/>
</dbReference>
<feature type="transmembrane region" description="Helical" evidence="1">
    <location>
        <begin position="109"/>
        <end position="132"/>
    </location>
</feature>
<name>A0ABQ9U2Q3_SAGOE</name>